<feature type="domain" description="N-acetyltransferase" evidence="1">
    <location>
        <begin position="171"/>
        <end position="311"/>
    </location>
</feature>
<reference evidence="2 3" key="1">
    <citation type="submission" date="2023-07" db="EMBL/GenBank/DDBJ databases">
        <title>Comparative genomics of wheat-associated soil bacteria to identify genetic determinants of phenazine resistance.</title>
        <authorList>
            <person name="Mouncey N."/>
        </authorList>
    </citation>
    <scope>NUCLEOTIDE SEQUENCE [LARGE SCALE GENOMIC DNA]</scope>
    <source>
        <strain evidence="2 3">W2I7</strain>
    </source>
</reference>
<organism evidence="2 3">
    <name type="scientific">Microbacterium murale</name>
    <dbReference type="NCBI Taxonomy" id="1081040"/>
    <lineage>
        <taxon>Bacteria</taxon>
        <taxon>Bacillati</taxon>
        <taxon>Actinomycetota</taxon>
        <taxon>Actinomycetes</taxon>
        <taxon>Micrococcales</taxon>
        <taxon>Microbacteriaceae</taxon>
        <taxon>Microbacterium</taxon>
    </lineage>
</organism>
<dbReference type="SUPFAM" id="SSF55729">
    <property type="entry name" value="Acyl-CoA N-acyltransferases (Nat)"/>
    <property type="match status" value="1"/>
</dbReference>
<dbReference type="InterPro" id="IPR000182">
    <property type="entry name" value="GNAT_dom"/>
</dbReference>
<proteinExistence type="predicted"/>
<evidence type="ECO:0000313" key="3">
    <source>
        <dbReference type="Proteomes" id="UP001239085"/>
    </source>
</evidence>
<keyword evidence="3" id="KW-1185">Reference proteome</keyword>
<protein>
    <submittedName>
        <fullName evidence="2">GNAT superfamily N-acetyltransferase</fullName>
    </submittedName>
</protein>
<dbReference type="Proteomes" id="UP001239085">
    <property type="component" value="Unassembled WGS sequence"/>
</dbReference>
<evidence type="ECO:0000313" key="2">
    <source>
        <dbReference type="EMBL" id="MDQ0643165.1"/>
    </source>
</evidence>
<gene>
    <name evidence="2" type="ORF">QFZ46_001325</name>
</gene>
<evidence type="ECO:0000259" key="1">
    <source>
        <dbReference type="PROSITE" id="PS51186"/>
    </source>
</evidence>
<dbReference type="Gene3D" id="3.40.630.30">
    <property type="match status" value="1"/>
</dbReference>
<accession>A0ABU0P750</accession>
<name>A0ABU0P750_9MICO</name>
<sequence>MTFEIRHYRGADDLGLFLSLPYVLNHEVADDLEKGRRREEWMWLATRDERLVGRLSLWSPPGGDTPTQLDIFDTDITLSEDEQRRVAAALLEAARGEVITTLNSPPEFARYLSADWREHPDSRRETEMLIEVMEASGARVVVERLRMEWRAGTPIPPPDARLSFRPFRSEDELLDLTALVLSGTLDAHSVEELAGDDARAVARSQYEGEFQKYSSPREWWRVAVNEDGDEVGFVFPARNSYHPIIAYIGVLPDHRGRGYIHGILSEGTRVLGGAGADHIRASTDVGNVPMANAFACGGYPTFERLINMSWN</sequence>
<dbReference type="Pfam" id="PF00583">
    <property type="entry name" value="Acetyltransf_1"/>
    <property type="match status" value="1"/>
</dbReference>
<dbReference type="EMBL" id="JAUSXK010000001">
    <property type="protein sequence ID" value="MDQ0643165.1"/>
    <property type="molecule type" value="Genomic_DNA"/>
</dbReference>
<comment type="caution">
    <text evidence="2">The sequence shown here is derived from an EMBL/GenBank/DDBJ whole genome shotgun (WGS) entry which is preliminary data.</text>
</comment>
<dbReference type="PROSITE" id="PS51186">
    <property type="entry name" value="GNAT"/>
    <property type="match status" value="1"/>
</dbReference>
<dbReference type="RefSeq" id="WP_307359674.1">
    <property type="nucleotide sequence ID" value="NZ_JAUSXK010000001.1"/>
</dbReference>
<dbReference type="InterPro" id="IPR016181">
    <property type="entry name" value="Acyl_CoA_acyltransferase"/>
</dbReference>